<protein>
    <recommendedName>
        <fullName evidence="8">Phosphate-specific transport system accessory protein PhoU</fullName>
    </recommendedName>
</protein>
<sequence length="221" mass="24173">MSNSNLLLDKKREALKAGILSLGEQVREALERSLDVLRRHDLDLARTIVSGDAEINHERRALEQQALVVLAAYRPAGSDLRVIGASLEMISEMERIADYAADIARILMRCEARSLPEGAVARCVDLGDAATAMFVAAMTAYARDADEAMARAAAGRDTEVDNAERVLIEEILDWIRSNPDDAQVGVSLLSIAHNYERVADRATNLAERVVYIATGQTPDLD</sequence>
<dbReference type="GO" id="GO:0030643">
    <property type="term" value="P:intracellular phosphate ion homeostasis"/>
    <property type="evidence" value="ECO:0007669"/>
    <property type="project" value="InterPro"/>
</dbReference>
<keyword evidence="6 8" id="KW-0592">Phosphate transport</keyword>
<dbReference type="GO" id="GO:0006817">
    <property type="term" value="P:phosphate ion transport"/>
    <property type="evidence" value="ECO:0007669"/>
    <property type="project" value="UniProtKB-KW"/>
</dbReference>
<evidence type="ECO:0000256" key="6">
    <source>
        <dbReference type="ARBA" id="ARBA00022592"/>
    </source>
</evidence>
<evidence type="ECO:0000259" key="9">
    <source>
        <dbReference type="Pfam" id="PF01895"/>
    </source>
</evidence>
<dbReference type="InterPro" id="IPR028366">
    <property type="entry name" value="PhoU"/>
</dbReference>
<keyword evidence="11" id="KW-1185">Reference proteome</keyword>
<gene>
    <name evidence="10" type="ORF">BDD21_4237</name>
</gene>
<feature type="domain" description="PhoU" evidence="9">
    <location>
        <begin position="125"/>
        <end position="209"/>
    </location>
</feature>
<name>A0A495VBQ3_9GAMM</name>
<dbReference type="EMBL" id="RBXL01000001">
    <property type="protein sequence ID" value="RKT46704.1"/>
    <property type="molecule type" value="Genomic_DNA"/>
</dbReference>
<dbReference type="Proteomes" id="UP000274556">
    <property type="component" value="Unassembled WGS sequence"/>
</dbReference>
<dbReference type="SUPFAM" id="SSF109755">
    <property type="entry name" value="PhoU-like"/>
    <property type="match status" value="1"/>
</dbReference>
<evidence type="ECO:0000256" key="4">
    <source>
        <dbReference type="ARBA" id="ARBA00022448"/>
    </source>
</evidence>
<dbReference type="RefSeq" id="WP_120798782.1">
    <property type="nucleotide sequence ID" value="NZ_RBXL01000001.1"/>
</dbReference>
<comment type="similarity">
    <text evidence="2 8">Belongs to the PhoU family.</text>
</comment>
<evidence type="ECO:0000256" key="8">
    <source>
        <dbReference type="PIRNR" id="PIRNR003107"/>
    </source>
</evidence>
<dbReference type="Gene3D" id="1.20.58.220">
    <property type="entry name" value="Phosphate transport system protein phou homolog 2, domain 2"/>
    <property type="match status" value="1"/>
</dbReference>
<comment type="subcellular location">
    <subcellularLocation>
        <location evidence="1 8">Cytoplasm</location>
    </subcellularLocation>
</comment>
<dbReference type="GO" id="GO:0045936">
    <property type="term" value="P:negative regulation of phosphate metabolic process"/>
    <property type="evidence" value="ECO:0007669"/>
    <property type="project" value="InterPro"/>
</dbReference>
<evidence type="ECO:0000256" key="5">
    <source>
        <dbReference type="ARBA" id="ARBA00022490"/>
    </source>
</evidence>
<organism evidence="10 11">
    <name type="scientific">Thiocapsa rosea</name>
    <dbReference type="NCBI Taxonomy" id="69360"/>
    <lineage>
        <taxon>Bacteria</taxon>
        <taxon>Pseudomonadati</taxon>
        <taxon>Pseudomonadota</taxon>
        <taxon>Gammaproteobacteria</taxon>
        <taxon>Chromatiales</taxon>
        <taxon>Chromatiaceae</taxon>
        <taxon>Thiocapsa</taxon>
    </lineage>
</organism>
<comment type="caution">
    <text evidence="10">The sequence shown here is derived from an EMBL/GenBank/DDBJ whole genome shotgun (WGS) entry which is preliminary data.</text>
</comment>
<dbReference type="AlphaFoldDB" id="A0A495VBQ3"/>
<dbReference type="PIRSF" id="PIRSF003107">
    <property type="entry name" value="PhoU"/>
    <property type="match status" value="1"/>
</dbReference>
<evidence type="ECO:0000313" key="11">
    <source>
        <dbReference type="Proteomes" id="UP000274556"/>
    </source>
</evidence>
<accession>A0A495VBQ3</accession>
<dbReference type="PANTHER" id="PTHR42930:SF3">
    <property type="entry name" value="PHOSPHATE-SPECIFIC TRANSPORT SYSTEM ACCESSORY PROTEIN PHOU"/>
    <property type="match status" value="1"/>
</dbReference>
<dbReference type="OrthoDB" id="9814256at2"/>
<evidence type="ECO:0000313" key="10">
    <source>
        <dbReference type="EMBL" id="RKT46704.1"/>
    </source>
</evidence>
<proteinExistence type="inferred from homology"/>
<dbReference type="NCBIfam" id="TIGR02135">
    <property type="entry name" value="phoU_full"/>
    <property type="match status" value="1"/>
</dbReference>
<evidence type="ECO:0000256" key="1">
    <source>
        <dbReference type="ARBA" id="ARBA00004496"/>
    </source>
</evidence>
<evidence type="ECO:0000256" key="2">
    <source>
        <dbReference type="ARBA" id="ARBA00008107"/>
    </source>
</evidence>
<feature type="domain" description="PhoU" evidence="9">
    <location>
        <begin position="19"/>
        <end position="106"/>
    </location>
</feature>
<evidence type="ECO:0000256" key="3">
    <source>
        <dbReference type="ARBA" id="ARBA00011738"/>
    </source>
</evidence>
<reference evidence="10 11" key="1">
    <citation type="submission" date="2018-10" db="EMBL/GenBank/DDBJ databases">
        <title>Genomic Encyclopedia of Archaeal and Bacterial Type Strains, Phase II (KMG-II): from individual species to whole genera.</title>
        <authorList>
            <person name="Goeker M."/>
        </authorList>
    </citation>
    <scope>NUCLEOTIDE SEQUENCE [LARGE SCALE GENOMIC DNA]</scope>
    <source>
        <strain evidence="10 11">DSM 235</strain>
    </source>
</reference>
<keyword evidence="4 8" id="KW-0813">Transport</keyword>
<dbReference type="InterPro" id="IPR026022">
    <property type="entry name" value="PhoU_dom"/>
</dbReference>
<comment type="function">
    <text evidence="7 8">Plays a role in the regulation of phosphate uptake.</text>
</comment>
<comment type="subunit">
    <text evidence="3 8">Homodimer.</text>
</comment>
<dbReference type="GO" id="GO:0005737">
    <property type="term" value="C:cytoplasm"/>
    <property type="evidence" value="ECO:0007669"/>
    <property type="project" value="UniProtKB-SubCell"/>
</dbReference>
<evidence type="ECO:0000256" key="7">
    <source>
        <dbReference type="ARBA" id="ARBA00056181"/>
    </source>
</evidence>
<dbReference type="FunFam" id="1.20.58.220:FF:000004">
    <property type="entry name" value="Phosphate-specific transport system accessory protein PhoU"/>
    <property type="match status" value="1"/>
</dbReference>
<keyword evidence="5 8" id="KW-0963">Cytoplasm</keyword>
<dbReference type="InterPro" id="IPR038078">
    <property type="entry name" value="PhoU-like_sf"/>
</dbReference>
<dbReference type="Pfam" id="PF01895">
    <property type="entry name" value="PhoU"/>
    <property type="match status" value="2"/>
</dbReference>
<dbReference type="PANTHER" id="PTHR42930">
    <property type="entry name" value="PHOSPHATE-SPECIFIC TRANSPORT SYSTEM ACCESSORY PROTEIN PHOU"/>
    <property type="match status" value="1"/>
</dbReference>